<gene>
    <name evidence="2" type="ORF">SAMN05660859_1775</name>
</gene>
<name>A0A1G4RPZ6_9HYPH</name>
<reference evidence="3" key="1">
    <citation type="submission" date="2016-10" db="EMBL/GenBank/DDBJ databases">
        <authorList>
            <person name="Varghese N."/>
            <person name="Submissions S."/>
        </authorList>
    </citation>
    <scope>NUCLEOTIDE SEQUENCE [LARGE SCALE GENOMIC DNA]</scope>
    <source>
        <strain evidence="3">CGMCC 1.1761</strain>
    </source>
</reference>
<dbReference type="RefSeq" id="WP_091438052.1">
    <property type="nucleotide sequence ID" value="NZ_FMTP01000002.1"/>
</dbReference>
<dbReference type="PANTHER" id="PTHR23131">
    <property type="entry name" value="ENDORIBONUCLEASE LACTB2"/>
    <property type="match status" value="1"/>
</dbReference>
<dbReference type="InterPro" id="IPR036866">
    <property type="entry name" value="RibonucZ/Hydroxyglut_hydro"/>
</dbReference>
<dbReference type="Pfam" id="PF00753">
    <property type="entry name" value="Lactamase_B"/>
    <property type="match status" value="1"/>
</dbReference>
<accession>A0A1G4RPZ6</accession>
<dbReference type="InterPro" id="IPR050662">
    <property type="entry name" value="Sec-metab_biosynth-thioest"/>
</dbReference>
<dbReference type="InterPro" id="IPR041516">
    <property type="entry name" value="LACTB2_WH"/>
</dbReference>
<dbReference type="EMBL" id="FMTP01000002">
    <property type="protein sequence ID" value="SCW58249.1"/>
    <property type="molecule type" value="Genomic_DNA"/>
</dbReference>
<sequence>MAEDIPFDRRFDALPGVVDEVAPGVRRVLAPNPGPFTFTGTCTYIVGRGEVAIIDPGPDDASHVAAVLAAVRGERVTHLFLTHTHRDHSGALAALKAATGAPTYGEGPHRSARPLHAQEIPALDSAGDRAFLPDVALADGTRVQGTDWTLTALATPGHTANHMAFVLEQAAAIFVGDHVMGWSTTVVAPPDGSMNDYMHSLRRLGERPETLYLPGHGGVITRGPAFVERFLRHRQARETAILRALERGPRAIPEIVRAIYFGLDPRLAGAAGLSTLAHLEDLVERGDVVTEGPATLTGLYRLP</sequence>
<dbReference type="CDD" id="cd16278">
    <property type="entry name" value="metallo-hydrolase-like_MBL-fold"/>
    <property type="match status" value="1"/>
</dbReference>
<dbReference type="SMART" id="SM00849">
    <property type="entry name" value="Lactamase_B"/>
    <property type="match status" value="1"/>
</dbReference>
<dbReference type="SUPFAM" id="SSF56281">
    <property type="entry name" value="Metallo-hydrolase/oxidoreductase"/>
    <property type="match status" value="1"/>
</dbReference>
<evidence type="ECO:0000313" key="2">
    <source>
        <dbReference type="EMBL" id="SCW58249.1"/>
    </source>
</evidence>
<keyword evidence="3" id="KW-1185">Reference proteome</keyword>
<protein>
    <submittedName>
        <fullName evidence="2">Glyoxylase, beta-lactamase superfamily II</fullName>
    </submittedName>
</protein>
<proteinExistence type="predicted"/>
<dbReference type="PANTHER" id="PTHR23131:SF0">
    <property type="entry name" value="ENDORIBONUCLEASE LACTB2"/>
    <property type="match status" value="1"/>
</dbReference>
<dbReference type="InterPro" id="IPR036388">
    <property type="entry name" value="WH-like_DNA-bd_sf"/>
</dbReference>
<dbReference type="InterPro" id="IPR001279">
    <property type="entry name" value="Metallo-B-lactamas"/>
</dbReference>
<feature type="domain" description="Metallo-beta-lactamase" evidence="1">
    <location>
        <begin position="39"/>
        <end position="216"/>
    </location>
</feature>
<dbReference type="Pfam" id="PF17778">
    <property type="entry name" value="WHD_BLACT"/>
    <property type="match status" value="1"/>
</dbReference>
<dbReference type="Gene3D" id="1.10.10.10">
    <property type="entry name" value="Winged helix-like DNA-binding domain superfamily/Winged helix DNA-binding domain"/>
    <property type="match status" value="1"/>
</dbReference>
<dbReference type="AlphaFoldDB" id="A0A1G4RPZ6"/>
<dbReference type="Gene3D" id="3.60.15.10">
    <property type="entry name" value="Ribonuclease Z/Hydroxyacylglutathione hydrolase-like"/>
    <property type="match status" value="1"/>
</dbReference>
<evidence type="ECO:0000313" key="3">
    <source>
        <dbReference type="Proteomes" id="UP000198889"/>
    </source>
</evidence>
<organism evidence="2 3">
    <name type="scientific">Ancylobacter rudongensis</name>
    <dbReference type="NCBI Taxonomy" id="177413"/>
    <lineage>
        <taxon>Bacteria</taxon>
        <taxon>Pseudomonadati</taxon>
        <taxon>Pseudomonadota</taxon>
        <taxon>Alphaproteobacteria</taxon>
        <taxon>Hyphomicrobiales</taxon>
        <taxon>Xanthobacteraceae</taxon>
        <taxon>Ancylobacter</taxon>
    </lineage>
</organism>
<evidence type="ECO:0000259" key="1">
    <source>
        <dbReference type="SMART" id="SM00849"/>
    </source>
</evidence>
<dbReference type="Proteomes" id="UP000198889">
    <property type="component" value="Unassembled WGS sequence"/>
</dbReference>
<dbReference type="STRING" id="177413.SAMN05660859_1775"/>